<evidence type="ECO:0000256" key="5">
    <source>
        <dbReference type="SAM" id="SignalP"/>
    </source>
</evidence>
<dbReference type="SMART" id="SM00079">
    <property type="entry name" value="PBPe"/>
    <property type="match status" value="1"/>
</dbReference>
<dbReference type="Gene3D" id="3.40.190.10">
    <property type="entry name" value="Periplasmic binding protein-like II"/>
    <property type="match status" value="2"/>
</dbReference>
<comment type="caution">
    <text evidence="8">The sequence shown here is derived from an EMBL/GenBank/DDBJ whole genome shotgun (WGS) entry which is preliminary data.</text>
</comment>
<dbReference type="RefSeq" id="WP_184531685.1">
    <property type="nucleotide sequence ID" value="NZ_JACHJW010000001.1"/>
</dbReference>
<sequence>MRFHSAARKAGLVVAIAALSLSAGCAKKDEGEVQASGVKLVAAGKLTVCTHLPYPPFQSKDAGGKVVGFDVDLLDLVAKELGVEQTIVDTPFEGIKSGQDLNTGKCDAAAAGMTITEERKKVMDFSDPYFDATQAMLVKAGKPYKSFDDLRGKKLGVQAATTGRDYARKFEKEKGLQLVEFEDLAALQQAVASGQVEAGINDLPVWTEYLKENPGGFVVAAEFDTGEQYGFSVKKDGNPELLKKINDVLAKAKQDGTYDTIYEKWIGKRPAA</sequence>
<evidence type="ECO:0000256" key="1">
    <source>
        <dbReference type="ARBA" id="ARBA00004196"/>
    </source>
</evidence>
<evidence type="ECO:0000256" key="2">
    <source>
        <dbReference type="ARBA" id="ARBA00010333"/>
    </source>
</evidence>
<evidence type="ECO:0000313" key="8">
    <source>
        <dbReference type="EMBL" id="MBB4956309.1"/>
    </source>
</evidence>
<dbReference type="GO" id="GO:0016020">
    <property type="term" value="C:membrane"/>
    <property type="evidence" value="ECO:0007669"/>
    <property type="project" value="InterPro"/>
</dbReference>
<name>A0A7W7SK74_9ACTN</name>
<evidence type="ECO:0000259" key="7">
    <source>
        <dbReference type="SMART" id="SM00079"/>
    </source>
</evidence>
<protein>
    <submittedName>
        <fullName evidence="8">Polar amino acid transport system substrate-binding protein</fullName>
    </submittedName>
</protein>
<dbReference type="EMBL" id="JACHJW010000001">
    <property type="protein sequence ID" value="MBB4956309.1"/>
    <property type="molecule type" value="Genomic_DNA"/>
</dbReference>
<keyword evidence="3 5" id="KW-0732">Signal</keyword>
<dbReference type="GO" id="GO:0015276">
    <property type="term" value="F:ligand-gated monoatomic ion channel activity"/>
    <property type="evidence" value="ECO:0007669"/>
    <property type="project" value="InterPro"/>
</dbReference>
<evidence type="ECO:0000259" key="6">
    <source>
        <dbReference type="SMART" id="SM00062"/>
    </source>
</evidence>
<dbReference type="AlphaFoldDB" id="A0A7W7SK74"/>
<dbReference type="Proteomes" id="UP000578819">
    <property type="component" value="Unassembled WGS sequence"/>
</dbReference>
<feature type="signal peptide" evidence="5">
    <location>
        <begin position="1"/>
        <end position="25"/>
    </location>
</feature>
<dbReference type="GO" id="GO:0030313">
    <property type="term" value="C:cell envelope"/>
    <property type="evidence" value="ECO:0007669"/>
    <property type="project" value="UniProtKB-SubCell"/>
</dbReference>
<feature type="domain" description="Ionotropic glutamate receptor C-terminal" evidence="7">
    <location>
        <begin position="45"/>
        <end position="268"/>
    </location>
</feature>
<dbReference type="InterPro" id="IPR001638">
    <property type="entry name" value="Solute-binding_3/MltF_N"/>
</dbReference>
<evidence type="ECO:0000256" key="3">
    <source>
        <dbReference type="ARBA" id="ARBA00022729"/>
    </source>
</evidence>
<comment type="similarity">
    <text evidence="2 4">Belongs to the bacterial solute-binding protein 3 family.</text>
</comment>
<dbReference type="CDD" id="cd13624">
    <property type="entry name" value="PBP2_Arg_Lys_His"/>
    <property type="match status" value="1"/>
</dbReference>
<dbReference type="InterPro" id="IPR018313">
    <property type="entry name" value="SBP_3_CS"/>
</dbReference>
<feature type="chain" id="PRO_5039246278" evidence="5">
    <location>
        <begin position="26"/>
        <end position="272"/>
    </location>
</feature>
<evidence type="ECO:0000313" key="9">
    <source>
        <dbReference type="Proteomes" id="UP000578819"/>
    </source>
</evidence>
<gene>
    <name evidence="8" type="ORF">FHR38_000042</name>
</gene>
<dbReference type="PANTHER" id="PTHR35936:SF17">
    <property type="entry name" value="ARGININE-BINDING EXTRACELLULAR PROTEIN ARTP"/>
    <property type="match status" value="1"/>
</dbReference>
<dbReference type="Pfam" id="PF00497">
    <property type="entry name" value="SBP_bac_3"/>
    <property type="match status" value="1"/>
</dbReference>
<dbReference type="PANTHER" id="PTHR35936">
    <property type="entry name" value="MEMBRANE-BOUND LYTIC MUREIN TRANSGLYCOSYLASE F"/>
    <property type="match status" value="1"/>
</dbReference>
<evidence type="ECO:0000256" key="4">
    <source>
        <dbReference type="RuleBase" id="RU003744"/>
    </source>
</evidence>
<keyword evidence="9" id="KW-1185">Reference proteome</keyword>
<organism evidence="8 9">
    <name type="scientific">Micromonospora polyrhachis</name>
    <dbReference type="NCBI Taxonomy" id="1282883"/>
    <lineage>
        <taxon>Bacteria</taxon>
        <taxon>Bacillati</taxon>
        <taxon>Actinomycetota</taxon>
        <taxon>Actinomycetes</taxon>
        <taxon>Micromonosporales</taxon>
        <taxon>Micromonosporaceae</taxon>
        <taxon>Micromonospora</taxon>
    </lineage>
</organism>
<feature type="domain" description="Solute-binding protein family 3/N-terminal" evidence="6">
    <location>
        <begin position="45"/>
        <end position="269"/>
    </location>
</feature>
<comment type="subcellular location">
    <subcellularLocation>
        <location evidence="1">Cell envelope</location>
    </subcellularLocation>
</comment>
<proteinExistence type="inferred from homology"/>
<dbReference type="SUPFAM" id="SSF53850">
    <property type="entry name" value="Periplasmic binding protein-like II"/>
    <property type="match status" value="1"/>
</dbReference>
<dbReference type="InterPro" id="IPR001320">
    <property type="entry name" value="Iontro_rcpt_C"/>
</dbReference>
<dbReference type="PROSITE" id="PS01039">
    <property type="entry name" value="SBP_BACTERIAL_3"/>
    <property type="match status" value="1"/>
</dbReference>
<reference evidence="8 9" key="1">
    <citation type="submission" date="2020-08" db="EMBL/GenBank/DDBJ databases">
        <title>Sequencing the genomes of 1000 actinobacteria strains.</title>
        <authorList>
            <person name="Klenk H.-P."/>
        </authorList>
    </citation>
    <scope>NUCLEOTIDE SEQUENCE [LARGE SCALE GENOMIC DNA]</scope>
    <source>
        <strain evidence="8 9">DSM 45886</strain>
    </source>
</reference>
<dbReference type="PROSITE" id="PS51257">
    <property type="entry name" value="PROKAR_LIPOPROTEIN"/>
    <property type="match status" value="1"/>
</dbReference>
<accession>A0A7W7SK74</accession>
<dbReference type="SMART" id="SM00062">
    <property type="entry name" value="PBPb"/>
    <property type="match status" value="1"/>
</dbReference>